<feature type="chain" id="PRO_5032434024" evidence="3">
    <location>
        <begin position="24"/>
        <end position="421"/>
    </location>
</feature>
<sequence>MQLKKLASSLALIGFAVAGSAHADKVKVEYWTMSLAPKFNAYFDMVEKKFEAQNPDIDVVWVDLPWDVIQAKLTAAIAAGQPPALVNLNVPWAYDYAQDGVIQPVDGLLGGDKAVYASGALADVTFKGKVYGFPWYNGANILAYNTSLFQKAGLAGKTPKSLDEELMMAKQIAAKTGVPGFAPALGKIIGIFQAEGLDIVVGGKAAFNSPAHVALLKKFQDAYKSGALAKDNLFAEDNFQTSIALYNAGKLGMLESTPSTLDRTKSDAKDIYALTEVAPAPMGPTKVVKGGWLMHFAVPKGVNAKVLPATAKFAKFLTGDEMQLAFSKATGGTYPSTIKAGDDAYFQSLPAGSGALEKARAVGGKNIDNIRTLWGVPGLPDFEALNKRLQDAVEAGVTGKKDIKEALDDAATFWNEKLAKK</sequence>
<evidence type="ECO:0000313" key="4">
    <source>
        <dbReference type="EMBL" id="NLR74729.1"/>
    </source>
</evidence>
<keyword evidence="3" id="KW-0732">Signal</keyword>
<organism evidence="4 5">
    <name type="scientific">Leeia aquatica</name>
    <dbReference type="NCBI Taxonomy" id="2725557"/>
    <lineage>
        <taxon>Bacteria</taxon>
        <taxon>Pseudomonadati</taxon>
        <taxon>Pseudomonadota</taxon>
        <taxon>Betaproteobacteria</taxon>
        <taxon>Neisseriales</taxon>
        <taxon>Leeiaceae</taxon>
        <taxon>Leeia</taxon>
    </lineage>
</organism>
<evidence type="ECO:0000256" key="2">
    <source>
        <dbReference type="ARBA" id="ARBA00008520"/>
    </source>
</evidence>
<dbReference type="RefSeq" id="WP_168876319.1">
    <property type="nucleotide sequence ID" value="NZ_JABAIM010000001.1"/>
</dbReference>
<dbReference type="Pfam" id="PF13416">
    <property type="entry name" value="SBP_bac_8"/>
    <property type="match status" value="1"/>
</dbReference>
<evidence type="ECO:0000256" key="3">
    <source>
        <dbReference type="SAM" id="SignalP"/>
    </source>
</evidence>
<keyword evidence="5" id="KW-1185">Reference proteome</keyword>
<name>A0A847SBK2_9NEIS</name>
<evidence type="ECO:0000256" key="1">
    <source>
        <dbReference type="ARBA" id="ARBA00004418"/>
    </source>
</evidence>
<dbReference type="Gene3D" id="3.40.190.10">
    <property type="entry name" value="Periplasmic binding protein-like II"/>
    <property type="match status" value="1"/>
</dbReference>
<dbReference type="PANTHER" id="PTHR43649:SF12">
    <property type="entry name" value="DIACETYLCHITOBIOSE BINDING PROTEIN DASA"/>
    <property type="match status" value="1"/>
</dbReference>
<dbReference type="CDD" id="cd13585">
    <property type="entry name" value="PBP2_TMBP_like"/>
    <property type="match status" value="1"/>
</dbReference>
<dbReference type="PANTHER" id="PTHR43649">
    <property type="entry name" value="ARABINOSE-BINDING PROTEIN-RELATED"/>
    <property type="match status" value="1"/>
</dbReference>
<dbReference type="SUPFAM" id="SSF53850">
    <property type="entry name" value="Periplasmic binding protein-like II"/>
    <property type="match status" value="1"/>
</dbReference>
<dbReference type="AlphaFoldDB" id="A0A847SBK2"/>
<accession>A0A847SBK2</accession>
<dbReference type="Proteomes" id="UP000587991">
    <property type="component" value="Unassembled WGS sequence"/>
</dbReference>
<comment type="caution">
    <text evidence="4">The sequence shown here is derived from an EMBL/GenBank/DDBJ whole genome shotgun (WGS) entry which is preliminary data.</text>
</comment>
<protein>
    <submittedName>
        <fullName evidence="4">Sugar ABC transporter substrate-binding protein</fullName>
    </submittedName>
</protein>
<evidence type="ECO:0000313" key="5">
    <source>
        <dbReference type="Proteomes" id="UP000587991"/>
    </source>
</evidence>
<dbReference type="InterPro" id="IPR050490">
    <property type="entry name" value="Bact_solute-bd_prot1"/>
</dbReference>
<gene>
    <name evidence="4" type="ORF">HF682_06100</name>
</gene>
<proteinExistence type="inferred from homology"/>
<comment type="subcellular location">
    <subcellularLocation>
        <location evidence="1">Periplasm</location>
    </subcellularLocation>
</comment>
<comment type="similarity">
    <text evidence="2">Belongs to the bacterial solute-binding protein 1 family.</text>
</comment>
<dbReference type="InterPro" id="IPR006059">
    <property type="entry name" value="SBP"/>
</dbReference>
<reference evidence="4 5" key="1">
    <citation type="submission" date="2020-04" db="EMBL/GenBank/DDBJ databases">
        <title>Draft genome of Leeia sp. IMCC25680.</title>
        <authorList>
            <person name="Song J."/>
            <person name="Cho J.-C."/>
        </authorList>
    </citation>
    <scope>NUCLEOTIDE SEQUENCE [LARGE SCALE GENOMIC DNA]</scope>
    <source>
        <strain evidence="4 5">IMCC25680</strain>
    </source>
</reference>
<feature type="signal peptide" evidence="3">
    <location>
        <begin position="1"/>
        <end position="23"/>
    </location>
</feature>
<dbReference type="GO" id="GO:0042597">
    <property type="term" value="C:periplasmic space"/>
    <property type="evidence" value="ECO:0007669"/>
    <property type="project" value="UniProtKB-SubCell"/>
</dbReference>
<dbReference type="EMBL" id="JABAIM010000001">
    <property type="protein sequence ID" value="NLR74729.1"/>
    <property type="molecule type" value="Genomic_DNA"/>
</dbReference>